<sequence length="174" mass="19119">MEILNMRVLYWIKMLAMALECTESATTVPVNDATNAGYDKVSFELRNFQIKDSGTYSCKDRNNITVQGSVTITHAVPITMVTLRPSFDPMNVVEGVPSTFSCVTSESRPPATVSWFKGIDDITAFSNNVTTTFITTSTLTYTPSRDDQGKRIRCEGNNGGTTVTSQVKPQANIQ</sequence>
<evidence type="ECO:0000256" key="3">
    <source>
        <dbReference type="SAM" id="SignalP"/>
    </source>
</evidence>
<feature type="domain" description="Ig-like" evidence="4">
    <location>
        <begin position="77"/>
        <end position="168"/>
    </location>
</feature>
<evidence type="ECO:0000256" key="1">
    <source>
        <dbReference type="ARBA" id="ARBA00023157"/>
    </source>
</evidence>
<dbReference type="InterPro" id="IPR013783">
    <property type="entry name" value="Ig-like_fold"/>
</dbReference>
<keyword evidence="1" id="KW-1015">Disulfide bond</keyword>
<dbReference type="PANTHER" id="PTHR23278:SF19">
    <property type="entry name" value="OBSCURIN"/>
    <property type="match status" value="1"/>
</dbReference>
<reference evidence="5" key="1">
    <citation type="submission" date="2022-11" db="EMBL/GenBank/DDBJ databases">
        <title>Centuries of genome instability and evolution in soft-shell clam transmissible cancer (bioRxiv).</title>
        <authorList>
            <person name="Hart S.F.M."/>
            <person name="Yonemitsu M.A."/>
            <person name="Giersch R.M."/>
            <person name="Beal B.F."/>
            <person name="Arriagada G."/>
            <person name="Davis B.W."/>
            <person name="Ostrander E.A."/>
            <person name="Goff S.P."/>
            <person name="Metzger M.J."/>
        </authorList>
    </citation>
    <scope>NUCLEOTIDE SEQUENCE</scope>
    <source>
        <strain evidence="5">MELC-2E11</strain>
        <tissue evidence="5">Siphon/mantle</tissue>
    </source>
</reference>
<name>A0ABY7D8G1_MYAAR</name>
<protein>
    <recommendedName>
        <fullName evidence="4">Ig-like domain-containing protein</fullName>
    </recommendedName>
</protein>
<organism evidence="5 6">
    <name type="scientific">Mya arenaria</name>
    <name type="common">Soft-shell clam</name>
    <dbReference type="NCBI Taxonomy" id="6604"/>
    <lineage>
        <taxon>Eukaryota</taxon>
        <taxon>Metazoa</taxon>
        <taxon>Spiralia</taxon>
        <taxon>Lophotrochozoa</taxon>
        <taxon>Mollusca</taxon>
        <taxon>Bivalvia</taxon>
        <taxon>Autobranchia</taxon>
        <taxon>Heteroconchia</taxon>
        <taxon>Euheterodonta</taxon>
        <taxon>Imparidentia</taxon>
        <taxon>Neoheterodontei</taxon>
        <taxon>Myida</taxon>
        <taxon>Myoidea</taxon>
        <taxon>Myidae</taxon>
        <taxon>Mya</taxon>
    </lineage>
</organism>
<dbReference type="SUPFAM" id="SSF48726">
    <property type="entry name" value="Immunoglobulin"/>
    <property type="match status" value="1"/>
</dbReference>
<dbReference type="InterPro" id="IPR007110">
    <property type="entry name" value="Ig-like_dom"/>
</dbReference>
<dbReference type="InterPro" id="IPR036179">
    <property type="entry name" value="Ig-like_dom_sf"/>
</dbReference>
<evidence type="ECO:0000313" key="6">
    <source>
        <dbReference type="Proteomes" id="UP001164746"/>
    </source>
</evidence>
<proteinExistence type="predicted"/>
<evidence type="ECO:0000313" key="5">
    <source>
        <dbReference type="EMBL" id="WAQ93959.1"/>
    </source>
</evidence>
<feature type="non-terminal residue" evidence="5">
    <location>
        <position position="174"/>
    </location>
</feature>
<dbReference type="Gene3D" id="2.60.40.10">
    <property type="entry name" value="Immunoglobulins"/>
    <property type="match status" value="1"/>
</dbReference>
<keyword evidence="3" id="KW-0732">Signal</keyword>
<evidence type="ECO:0000256" key="2">
    <source>
        <dbReference type="SAM" id="MobiDB-lite"/>
    </source>
</evidence>
<dbReference type="PANTHER" id="PTHR23278">
    <property type="entry name" value="SIDESTEP PROTEIN"/>
    <property type="match status" value="1"/>
</dbReference>
<gene>
    <name evidence="5" type="ORF">MAR_006430</name>
</gene>
<dbReference type="PROSITE" id="PS50835">
    <property type="entry name" value="IG_LIKE"/>
    <property type="match status" value="1"/>
</dbReference>
<accession>A0ABY7D8G1</accession>
<dbReference type="EMBL" id="CP111012">
    <property type="protein sequence ID" value="WAQ93959.1"/>
    <property type="molecule type" value="Genomic_DNA"/>
</dbReference>
<dbReference type="Pfam" id="PF08205">
    <property type="entry name" value="C2-set_2"/>
    <property type="match status" value="1"/>
</dbReference>
<evidence type="ECO:0000259" key="4">
    <source>
        <dbReference type="PROSITE" id="PS50835"/>
    </source>
</evidence>
<feature type="signal peptide" evidence="3">
    <location>
        <begin position="1"/>
        <end position="24"/>
    </location>
</feature>
<dbReference type="InterPro" id="IPR013162">
    <property type="entry name" value="CD80_C2-set"/>
</dbReference>
<keyword evidence="6" id="KW-1185">Reference proteome</keyword>
<feature type="region of interest" description="Disordered" evidence="2">
    <location>
        <begin position="155"/>
        <end position="174"/>
    </location>
</feature>
<feature type="compositionally biased region" description="Polar residues" evidence="2">
    <location>
        <begin position="160"/>
        <end position="174"/>
    </location>
</feature>
<feature type="chain" id="PRO_5047509383" description="Ig-like domain-containing protein" evidence="3">
    <location>
        <begin position="25"/>
        <end position="174"/>
    </location>
</feature>
<dbReference type="Proteomes" id="UP001164746">
    <property type="component" value="Chromosome 1"/>
</dbReference>